<accession>A0A9X3F9T8</accession>
<dbReference type="Pfam" id="PF14322">
    <property type="entry name" value="SusD-like_3"/>
    <property type="match status" value="1"/>
</dbReference>
<feature type="signal peptide" evidence="6">
    <location>
        <begin position="1"/>
        <end position="19"/>
    </location>
</feature>
<feature type="chain" id="PRO_5040813973" evidence="6">
    <location>
        <begin position="20"/>
        <end position="496"/>
    </location>
</feature>
<dbReference type="PROSITE" id="PS51257">
    <property type="entry name" value="PROKAR_LIPOPROTEIN"/>
    <property type="match status" value="1"/>
</dbReference>
<evidence type="ECO:0000256" key="4">
    <source>
        <dbReference type="ARBA" id="ARBA00023136"/>
    </source>
</evidence>
<evidence type="ECO:0000256" key="2">
    <source>
        <dbReference type="ARBA" id="ARBA00006275"/>
    </source>
</evidence>
<evidence type="ECO:0000259" key="8">
    <source>
        <dbReference type="Pfam" id="PF14322"/>
    </source>
</evidence>
<dbReference type="Pfam" id="PF07980">
    <property type="entry name" value="SusD_RagB"/>
    <property type="match status" value="1"/>
</dbReference>
<dbReference type="CDD" id="cd08977">
    <property type="entry name" value="SusD"/>
    <property type="match status" value="1"/>
</dbReference>
<reference evidence="9" key="1">
    <citation type="submission" date="2022-11" db="EMBL/GenBank/DDBJ databases">
        <title>Marilongibacter aestuarii gen. nov., sp. nov., isolated from tidal flat sediment.</title>
        <authorList>
            <person name="Jiayan W."/>
        </authorList>
    </citation>
    <scope>NUCLEOTIDE SEQUENCE</scope>
    <source>
        <strain evidence="9">Z1-6</strain>
    </source>
</reference>
<protein>
    <submittedName>
        <fullName evidence="9">RagB/SusD family nutrient uptake outer membrane protein</fullName>
    </submittedName>
</protein>
<dbReference type="Gene3D" id="1.25.40.390">
    <property type="match status" value="1"/>
</dbReference>
<keyword evidence="5" id="KW-0998">Cell outer membrane</keyword>
<dbReference type="RefSeq" id="WP_343335365.1">
    <property type="nucleotide sequence ID" value="NZ_JAPOHD010000066.1"/>
</dbReference>
<sequence>MKSKYIIIGLLLVFFASCKDDFLDLSSNESLTTATYFQTEDDFTAAVNGIYTPVRQWMGPLGDVGTSPSIMIGDMHSDLARYYFNPNYRAGSDVENIADFVPEVDRFSSYWTEFYTWISRCNSVIGYIDDASFDADTKSNLKGQALFFRAYSYWWLHRLYGQAVLHLEPVSTLAETSKELSDEAAVKAQIIADAGEAANLLLGKAAQQAGRVTKGAAYMLLADVYMWYGEWANAESALKNVTGYSLLTNYADIFNPANKNNAESIFEIQYSSASADYSSSFVYNMFPFPSTAEQVAVWTGVSNPEGLTEGEMMAVPTPEFLAAYEDGDARYAATVQTVQNADGVETPMCSKYLHPHSTFKQSDDDYFIYRYAETLLFMAEAINEQGNRIDEAKGYLNQIRNRAGLENTTASSQSELREAILKERMIELAFEGNRWWDLVRTGSVQEVISSYGAKVKANPLDYYFVGSQAPVPTAFTDFSTVFNLPDDEKLYNPYVD</sequence>
<dbReference type="InterPro" id="IPR033985">
    <property type="entry name" value="SusD-like_N"/>
</dbReference>
<gene>
    <name evidence="9" type="ORF">OU798_22015</name>
</gene>
<evidence type="ECO:0000256" key="5">
    <source>
        <dbReference type="ARBA" id="ARBA00023237"/>
    </source>
</evidence>
<evidence type="ECO:0000313" key="9">
    <source>
        <dbReference type="EMBL" id="MCY1723040.1"/>
    </source>
</evidence>
<dbReference type="Proteomes" id="UP001145087">
    <property type="component" value="Unassembled WGS sequence"/>
</dbReference>
<dbReference type="InterPro" id="IPR011990">
    <property type="entry name" value="TPR-like_helical_dom_sf"/>
</dbReference>
<dbReference type="GO" id="GO:0009279">
    <property type="term" value="C:cell outer membrane"/>
    <property type="evidence" value="ECO:0007669"/>
    <property type="project" value="UniProtKB-SubCell"/>
</dbReference>
<evidence type="ECO:0000256" key="6">
    <source>
        <dbReference type="SAM" id="SignalP"/>
    </source>
</evidence>
<comment type="similarity">
    <text evidence="2">Belongs to the SusD family.</text>
</comment>
<dbReference type="InterPro" id="IPR012944">
    <property type="entry name" value="SusD_RagB_dom"/>
</dbReference>
<evidence type="ECO:0000256" key="1">
    <source>
        <dbReference type="ARBA" id="ARBA00004442"/>
    </source>
</evidence>
<organism evidence="9 10">
    <name type="scientific">Draconibacterium aestuarii</name>
    <dbReference type="NCBI Taxonomy" id="2998507"/>
    <lineage>
        <taxon>Bacteria</taxon>
        <taxon>Pseudomonadati</taxon>
        <taxon>Bacteroidota</taxon>
        <taxon>Bacteroidia</taxon>
        <taxon>Marinilabiliales</taxon>
        <taxon>Prolixibacteraceae</taxon>
        <taxon>Draconibacterium</taxon>
    </lineage>
</organism>
<evidence type="ECO:0000256" key="3">
    <source>
        <dbReference type="ARBA" id="ARBA00022729"/>
    </source>
</evidence>
<dbReference type="SUPFAM" id="SSF48452">
    <property type="entry name" value="TPR-like"/>
    <property type="match status" value="1"/>
</dbReference>
<comment type="subcellular location">
    <subcellularLocation>
        <location evidence="1">Cell outer membrane</location>
    </subcellularLocation>
</comment>
<keyword evidence="4" id="KW-0472">Membrane</keyword>
<proteinExistence type="inferred from homology"/>
<feature type="domain" description="RagB/SusD" evidence="7">
    <location>
        <begin position="340"/>
        <end position="457"/>
    </location>
</feature>
<dbReference type="AlphaFoldDB" id="A0A9X3F9T8"/>
<name>A0A9X3F9T8_9BACT</name>
<evidence type="ECO:0000313" key="10">
    <source>
        <dbReference type="Proteomes" id="UP001145087"/>
    </source>
</evidence>
<keyword evidence="3 6" id="KW-0732">Signal</keyword>
<keyword evidence="10" id="KW-1185">Reference proteome</keyword>
<feature type="domain" description="SusD-like N-terminal" evidence="8">
    <location>
        <begin position="21"/>
        <end position="226"/>
    </location>
</feature>
<dbReference type="EMBL" id="JAPOHD010000066">
    <property type="protein sequence ID" value="MCY1723040.1"/>
    <property type="molecule type" value="Genomic_DNA"/>
</dbReference>
<evidence type="ECO:0000259" key="7">
    <source>
        <dbReference type="Pfam" id="PF07980"/>
    </source>
</evidence>
<comment type="caution">
    <text evidence="9">The sequence shown here is derived from an EMBL/GenBank/DDBJ whole genome shotgun (WGS) entry which is preliminary data.</text>
</comment>